<keyword evidence="3" id="KW-0732">Signal</keyword>
<feature type="region of interest" description="Disordered" evidence="2">
    <location>
        <begin position="40"/>
        <end position="146"/>
    </location>
</feature>
<feature type="compositionally biased region" description="Low complexity" evidence="2">
    <location>
        <begin position="371"/>
        <end position="382"/>
    </location>
</feature>
<evidence type="ECO:0000313" key="4">
    <source>
        <dbReference type="EMBL" id="KAK4223846.1"/>
    </source>
</evidence>
<feature type="compositionally biased region" description="Low complexity" evidence="2">
    <location>
        <begin position="259"/>
        <end position="274"/>
    </location>
</feature>
<feature type="compositionally biased region" description="Polar residues" evidence="2">
    <location>
        <begin position="275"/>
        <end position="289"/>
    </location>
</feature>
<keyword evidence="1" id="KW-0175">Coiled coil</keyword>
<proteinExistence type="predicted"/>
<feature type="compositionally biased region" description="Low complexity" evidence="2">
    <location>
        <begin position="234"/>
        <end position="248"/>
    </location>
</feature>
<feature type="compositionally biased region" description="Basic and acidic residues" evidence="2">
    <location>
        <begin position="91"/>
        <end position="100"/>
    </location>
</feature>
<sequence>MHPTRVVAVLAISVASATALPTCNEGGQCSHNNANNKALLANGSGQQQNGGQLQGLPLQQTSSTQQGQKKGQQGLGDIKLVDNEAPLSDEEPLRRDRNGDGMKQPKSGKIRRSSLPGVPLPLGRLMVDGNNQDRSDMNGQQGKGGALNRAAIVQQILDFVNLGNSQQQGSTTSTGKQGSNVQQGMLWENYGQGQQQQGGSQTQQGGRSKLSSGRTSSDLNGQEQPKLGGRSLTSSGSSSGSSSQSQGSLDNPLLFKSRPAAGSSSGPSSQSQGSFDKNQGSFDKSQGSVDNPLLFKTKPAAGSSYGSSSGPSSGPSSGSSSQSQGSLDNPLLYKNKPNAGNFQDQDGNQGLLYEEQPKKGNGGSMMKPRDGVSSSGQQQQGDNSDRKGTLQHWELTEQPDQGLKGPRPRSHLGSPIDIRSMNGDRQGMQAASGPNTPDHTMGDIRFEYDGEGEKGEGFKALKGFKLVLGDGQQKPNLYSDSGLPYYPLTSEGSGSGSGSGSSRGHLHTRDEGQKINPYTGLPYYPYGLNFQDQPFGQSGNTNIPTIIITQHDQDFDLLHHILNLNENPKGQQGEQQGGAPLGGRDITKGEESPDAKKNMVLLNNPLLRDQTQGQQSQGQQQQQHGDLHSQILASGAGAAGAGPNDGCFELAQLKDGDEHMQVLLCQKMLLFVSGIIINQEKKATKETAAAAASSLEEEEEVVEEETRGGASEINVLLFRNRPAAIPTISRAL</sequence>
<feature type="compositionally biased region" description="Low complexity" evidence="2">
    <location>
        <begin position="302"/>
        <end position="326"/>
    </location>
</feature>
<feature type="signal peptide" evidence="3">
    <location>
        <begin position="1"/>
        <end position="19"/>
    </location>
</feature>
<gene>
    <name evidence="4" type="ORF">QBC38DRAFT_446991</name>
</gene>
<accession>A0AAN7GPD8</accession>
<keyword evidence="5" id="KW-1185">Reference proteome</keyword>
<dbReference type="AlphaFoldDB" id="A0AAN7GPD8"/>
<feature type="region of interest" description="Disordered" evidence="2">
    <location>
        <begin position="489"/>
        <end position="518"/>
    </location>
</feature>
<protein>
    <submittedName>
        <fullName evidence="4">Uncharacterized protein</fullName>
    </submittedName>
</protein>
<evidence type="ECO:0000256" key="3">
    <source>
        <dbReference type="SAM" id="SignalP"/>
    </source>
</evidence>
<feature type="chain" id="PRO_5042841168" evidence="3">
    <location>
        <begin position="20"/>
        <end position="732"/>
    </location>
</feature>
<feature type="compositionally biased region" description="Low complexity" evidence="2">
    <location>
        <begin position="192"/>
        <end position="206"/>
    </location>
</feature>
<feature type="compositionally biased region" description="Polar residues" evidence="2">
    <location>
        <begin position="209"/>
        <end position="223"/>
    </location>
</feature>
<dbReference type="Proteomes" id="UP001301958">
    <property type="component" value="Unassembled WGS sequence"/>
</dbReference>
<reference evidence="4" key="2">
    <citation type="submission" date="2023-05" db="EMBL/GenBank/DDBJ databases">
        <authorList>
            <consortium name="Lawrence Berkeley National Laboratory"/>
            <person name="Steindorff A."/>
            <person name="Hensen N."/>
            <person name="Bonometti L."/>
            <person name="Westerberg I."/>
            <person name="Brannstrom I.O."/>
            <person name="Guillou S."/>
            <person name="Cros-Aarteil S."/>
            <person name="Calhoun S."/>
            <person name="Haridas S."/>
            <person name="Kuo A."/>
            <person name="Mondo S."/>
            <person name="Pangilinan J."/>
            <person name="Riley R."/>
            <person name="Labutti K."/>
            <person name="Andreopoulos B."/>
            <person name="Lipzen A."/>
            <person name="Chen C."/>
            <person name="Yanf M."/>
            <person name="Daum C."/>
            <person name="Ng V."/>
            <person name="Clum A."/>
            <person name="Ohm R."/>
            <person name="Martin F."/>
            <person name="Silar P."/>
            <person name="Natvig D."/>
            <person name="Lalanne C."/>
            <person name="Gautier V."/>
            <person name="Ament-Velasquez S.L."/>
            <person name="Kruys A."/>
            <person name="Hutchinson M.I."/>
            <person name="Powell A.J."/>
            <person name="Barry K."/>
            <person name="Miller A.N."/>
            <person name="Grigoriev I.V."/>
            <person name="Debuchy R."/>
            <person name="Gladieux P."/>
            <person name="Thoren M.H."/>
            <person name="Johannesson H."/>
        </authorList>
    </citation>
    <scope>NUCLEOTIDE SEQUENCE</scope>
    <source>
        <strain evidence="4">CBS 990.96</strain>
    </source>
</reference>
<evidence type="ECO:0000256" key="1">
    <source>
        <dbReference type="SAM" id="Coils"/>
    </source>
</evidence>
<feature type="coiled-coil region" evidence="1">
    <location>
        <begin position="678"/>
        <end position="705"/>
    </location>
</feature>
<feature type="compositionally biased region" description="Low complexity" evidence="2">
    <location>
        <begin position="40"/>
        <end position="76"/>
    </location>
</feature>
<feature type="region of interest" description="Disordered" evidence="2">
    <location>
        <begin position="192"/>
        <end position="441"/>
    </location>
</feature>
<evidence type="ECO:0000256" key="2">
    <source>
        <dbReference type="SAM" id="MobiDB-lite"/>
    </source>
</evidence>
<reference evidence="4" key="1">
    <citation type="journal article" date="2023" name="Mol. Phylogenet. Evol.">
        <title>Genome-scale phylogeny and comparative genomics of the fungal order Sordariales.</title>
        <authorList>
            <person name="Hensen N."/>
            <person name="Bonometti L."/>
            <person name="Westerberg I."/>
            <person name="Brannstrom I.O."/>
            <person name="Guillou S."/>
            <person name="Cros-Aarteil S."/>
            <person name="Calhoun S."/>
            <person name="Haridas S."/>
            <person name="Kuo A."/>
            <person name="Mondo S."/>
            <person name="Pangilinan J."/>
            <person name="Riley R."/>
            <person name="LaButti K."/>
            <person name="Andreopoulos B."/>
            <person name="Lipzen A."/>
            <person name="Chen C."/>
            <person name="Yan M."/>
            <person name="Daum C."/>
            <person name="Ng V."/>
            <person name="Clum A."/>
            <person name="Steindorff A."/>
            <person name="Ohm R.A."/>
            <person name="Martin F."/>
            <person name="Silar P."/>
            <person name="Natvig D.O."/>
            <person name="Lalanne C."/>
            <person name="Gautier V."/>
            <person name="Ament-Velasquez S.L."/>
            <person name="Kruys A."/>
            <person name="Hutchinson M.I."/>
            <person name="Powell A.J."/>
            <person name="Barry K."/>
            <person name="Miller A.N."/>
            <person name="Grigoriev I.V."/>
            <person name="Debuchy R."/>
            <person name="Gladieux P."/>
            <person name="Hiltunen Thoren M."/>
            <person name="Johannesson H."/>
        </authorList>
    </citation>
    <scope>NUCLEOTIDE SEQUENCE</scope>
    <source>
        <strain evidence="4">CBS 990.96</strain>
    </source>
</reference>
<feature type="compositionally biased region" description="Polar residues" evidence="2">
    <location>
        <begin position="338"/>
        <end position="348"/>
    </location>
</feature>
<dbReference type="EMBL" id="MU865412">
    <property type="protein sequence ID" value="KAK4223846.1"/>
    <property type="molecule type" value="Genomic_DNA"/>
</dbReference>
<feature type="region of interest" description="Disordered" evidence="2">
    <location>
        <begin position="567"/>
        <end position="592"/>
    </location>
</feature>
<organism evidence="4 5">
    <name type="scientific">Podospora fimiseda</name>
    <dbReference type="NCBI Taxonomy" id="252190"/>
    <lineage>
        <taxon>Eukaryota</taxon>
        <taxon>Fungi</taxon>
        <taxon>Dikarya</taxon>
        <taxon>Ascomycota</taxon>
        <taxon>Pezizomycotina</taxon>
        <taxon>Sordariomycetes</taxon>
        <taxon>Sordariomycetidae</taxon>
        <taxon>Sordariales</taxon>
        <taxon>Podosporaceae</taxon>
        <taxon>Podospora</taxon>
    </lineage>
</organism>
<evidence type="ECO:0000313" key="5">
    <source>
        <dbReference type="Proteomes" id="UP001301958"/>
    </source>
</evidence>
<name>A0AAN7GPD8_9PEZI</name>
<comment type="caution">
    <text evidence="4">The sequence shown here is derived from an EMBL/GenBank/DDBJ whole genome shotgun (WGS) entry which is preliminary data.</text>
</comment>